<feature type="transmembrane region" description="Helical" evidence="9">
    <location>
        <begin position="376"/>
        <end position="401"/>
    </location>
</feature>
<dbReference type="PANTHER" id="PTHR23513">
    <property type="entry name" value="INTEGRAL MEMBRANE EFFLUX PROTEIN-RELATED"/>
    <property type="match status" value="1"/>
</dbReference>
<keyword evidence="4 9" id="KW-0812">Transmembrane</keyword>
<evidence type="ECO:0000313" key="11">
    <source>
        <dbReference type="EMBL" id="MCX2802549.1"/>
    </source>
</evidence>
<feature type="domain" description="Major facilitator superfamily (MFS) profile" evidence="10">
    <location>
        <begin position="18"/>
        <end position="406"/>
    </location>
</feature>
<reference evidence="11" key="1">
    <citation type="submission" date="2022-11" db="EMBL/GenBank/DDBJ databases">
        <title>Chitin-degrading and fungicidal potential of chitinolytic bacterial strains from marine environment of the Pacific Ocean regions.</title>
        <authorList>
            <person name="Pentekhina I."/>
            <person name="Nedashkovskaya O."/>
            <person name="Seitkalieva A."/>
            <person name="Podvolotskaya A."/>
            <person name="Tekutyeva L."/>
            <person name="Balabanova L."/>
        </authorList>
    </citation>
    <scope>NUCLEOTIDE SEQUENCE</scope>
    <source>
        <strain evidence="11">KMM 6838</strain>
    </source>
</reference>
<evidence type="ECO:0000256" key="7">
    <source>
        <dbReference type="ARBA" id="ARBA00038075"/>
    </source>
</evidence>
<feature type="transmembrane region" description="Helical" evidence="9">
    <location>
        <begin position="111"/>
        <end position="139"/>
    </location>
</feature>
<dbReference type="Pfam" id="PF07690">
    <property type="entry name" value="MFS_1"/>
    <property type="match status" value="1"/>
</dbReference>
<proteinExistence type="inferred from homology"/>
<organism evidence="11 12">
    <name type="scientific">Microbulbifer thermotolerans</name>
    <dbReference type="NCBI Taxonomy" id="252514"/>
    <lineage>
        <taxon>Bacteria</taxon>
        <taxon>Pseudomonadati</taxon>
        <taxon>Pseudomonadota</taxon>
        <taxon>Gammaproteobacteria</taxon>
        <taxon>Cellvibrionales</taxon>
        <taxon>Microbulbiferaceae</taxon>
        <taxon>Microbulbifer</taxon>
    </lineage>
</organism>
<evidence type="ECO:0000256" key="5">
    <source>
        <dbReference type="ARBA" id="ARBA00022989"/>
    </source>
</evidence>
<dbReference type="PROSITE" id="PS50850">
    <property type="entry name" value="MFS"/>
    <property type="match status" value="1"/>
</dbReference>
<feature type="transmembrane region" description="Helical" evidence="9">
    <location>
        <begin position="21"/>
        <end position="40"/>
    </location>
</feature>
<name>A0AB35I0D0_MICTH</name>
<dbReference type="NCBIfam" id="NF007792">
    <property type="entry name" value="PRK10489.1"/>
    <property type="match status" value="1"/>
</dbReference>
<dbReference type="SUPFAM" id="SSF103473">
    <property type="entry name" value="MFS general substrate transporter"/>
    <property type="match status" value="1"/>
</dbReference>
<evidence type="ECO:0000256" key="9">
    <source>
        <dbReference type="SAM" id="Phobius"/>
    </source>
</evidence>
<evidence type="ECO:0000256" key="2">
    <source>
        <dbReference type="ARBA" id="ARBA00022448"/>
    </source>
</evidence>
<keyword evidence="5 9" id="KW-1133">Transmembrane helix</keyword>
<dbReference type="Proteomes" id="UP001209730">
    <property type="component" value="Unassembled WGS sequence"/>
</dbReference>
<evidence type="ECO:0000259" key="10">
    <source>
        <dbReference type="PROSITE" id="PS50850"/>
    </source>
</evidence>
<evidence type="ECO:0000256" key="4">
    <source>
        <dbReference type="ARBA" id="ARBA00022692"/>
    </source>
</evidence>
<dbReference type="GO" id="GO:0005886">
    <property type="term" value="C:plasma membrane"/>
    <property type="evidence" value="ECO:0007669"/>
    <property type="project" value="UniProtKB-SubCell"/>
</dbReference>
<feature type="transmembrane region" description="Helical" evidence="9">
    <location>
        <begin position="260"/>
        <end position="280"/>
    </location>
</feature>
<feature type="transmembrane region" description="Helical" evidence="9">
    <location>
        <begin position="160"/>
        <end position="180"/>
    </location>
</feature>
<comment type="similarity">
    <text evidence="7">Belongs to the major facilitator superfamily. Drug:H(+) antiporter-3 (DHA3) (TC 2.A.1.21) family.</text>
</comment>
<dbReference type="RefSeq" id="WP_266044889.1">
    <property type="nucleotide sequence ID" value="NZ_JAPHQB010000020.1"/>
</dbReference>
<evidence type="ECO:0000313" key="12">
    <source>
        <dbReference type="Proteomes" id="UP001209730"/>
    </source>
</evidence>
<feature type="transmembrane region" description="Helical" evidence="9">
    <location>
        <begin position="52"/>
        <end position="72"/>
    </location>
</feature>
<feature type="transmembrane region" description="Helical" evidence="9">
    <location>
        <begin position="317"/>
        <end position="339"/>
    </location>
</feature>
<dbReference type="GO" id="GO:0022857">
    <property type="term" value="F:transmembrane transporter activity"/>
    <property type="evidence" value="ECO:0007669"/>
    <property type="project" value="InterPro"/>
</dbReference>
<dbReference type="InterPro" id="IPR036259">
    <property type="entry name" value="MFS_trans_sf"/>
</dbReference>
<dbReference type="CDD" id="cd06173">
    <property type="entry name" value="MFS_MefA_like"/>
    <property type="match status" value="1"/>
</dbReference>
<dbReference type="Gene3D" id="1.20.1250.20">
    <property type="entry name" value="MFS general substrate transporter like domains"/>
    <property type="match status" value="1"/>
</dbReference>
<accession>A0AB35I0D0</accession>
<keyword evidence="6 9" id="KW-0472">Membrane</keyword>
<evidence type="ECO:0000256" key="8">
    <source>
        <dbReference type="ARBA" id="ARBA00040914"/>
    </source>
</evidence>
<dbReference type="InterPro" id="IPR011701">
    <property type="entry name" value="MFS"/>
</dbReference>
<dbReference type="EMBL" id="JAPHQB010000020">
    <property type="protein sequence ID" value="MCX2802549.1"/>
    <property type="molecule type" value="Genomic_DNA"/>
</dbReference>
<dbReference type="PANTHER" id="PTHR23513:SF9">
    <property type="entry name" value="ENTEROBACTIN EXPORTER ENTS"/>
    <property type="match status" value="1"/>
</dbReference>
<keyword evidence="3" id="KW-1003">Cell membrane</keyword>
<feature type="transmembrane region" description="Helical" evidence="9">
    <location>
        <begin position="292"/>
        <end position="310"/>
    </location>
</feature>
<comment type="caution">
    <text evidence="11">The sequence shown here is derived from an EMBL/GenBank/DDBJ whole genome shotgun (WGS) entry which is preliminary data.</text>
</comment>
<evidence type="ECO:0000256" key="6">
    <source>
        <dbReference type="ARBA" id="ARBA00023136"/>
    </source>
</evidence>
<evidence type="ECO:0000256" key="3">
    <source>
        <dbReference type="ARBA" id="ARBA00022475"/>
    </source>
</evidence>
<dbReference type="InterPro" id="IPR020846">
    <property type="entry name" value="MFS_dom"/>
</dbReference>
<evidence type="ECO:0000256" key="1">
    <source>
        <dbReference type="ARBA" id="ARBA00004651"/>
    </source>
</evidence>
<keyword evidence="2" id="KW-0813">Transport</keyword>
<feature type="transmembrane region" description="Helical" evidence="9">
    <location>
        <begin position="84"/>
        <end position="105"/>
    </location>
</feature>
<dbReference type="AlphaFoldDB" id="A0AB35I0D0"/>
<gene>
    <name evidence="11" type="primary">entS</name>
    <name evidence="11" type="ORF">OQJ68_12205</name>
</gene>
<feature type="transmembrane region" description="Helical" evidence="9">
    <location>
        <begin position="227"/>
        <end position="248"/>
    </location>
</feature>
<sequence>MSKKSLFVDFSILKSNRHFRHVFIARTISLLGLGILSVAIPLQTYELTGDSFHVGSVMAVEGAGLFVGLLWGGVLADRYDRKKLILFARTICGVGFLGMAINAWLPQPSLAVVYGLALWDGFFGALGVTALLAAMPFIVGREHLIQARAVSMVSMRLASVISPALGGVIIAFGNLGWSYMLAALGTGLTLIPLLGLPTMKPDTAQDGGQKPLWALAEGFAFVFSNPLILGVVGVGILVTLATGVRVLFPALNASQFGGGAFELGLLYSAVPVGAALGALLSGWASHLRQPGLVMAAVSLGAFTCLMLFSLSNALPIALFILAVFGYLVAIAGLLEYGLVQDSTPDHYLGRVNAIWTAQDACGDSVGTLGAGLLGKWLSATGAVFAVGAGSFAAGLLLLLGCRSLRDVSGRRQGEEAAVEKEGAEGDCAST</sequence>
<comment type="subcellular location">
    <subcellularLocation>
        <location evidence="1">Cell membrane</location>
        <topology evidence="1">Multi-pass membrane protein</topology>
    </subcellularLocation>
</comment>
<protein>
    <recommendedName>
        <fullName evidence="8">Multidrug efflux pump Tap</fullName>
    </recommendedName>
</protein>